<evidence type="ECO:0000313" key="2">
    <source>
        <dbReference type="Proteomes" id="UP000031668"/>
    </source>
</evidence>
<reference evidence="1 2" key="1">
    <citation type="journal article" date="2014" name="Genome Biol. Evol.">
        <title>The genome of the myxosporean Thelohanellus kitauei shows adaptations to nutrient acquisition within its fish host.</title>
        <authorList>
            <person name="Yang Y."/>
            <person name="Xiong J."/>
            <person name="Zhou Z."/>
            <person name="Huo F."/>
            <person name="Miao W."/>
            <person name="Ran C."/>
            <person name="Liu Y."/>
            <person name="Zhang J."/>
            <person name="Feng J."/>
            <person name="Wang M."/>
            <person name="Wang M."/>
            <person name="Wang L."/>
            <person name="Yao B."/>
        </authorList>
    </citation>
    <scope>NUCLEOTIDE SEQUENCE [LARGE SCALE GENOMIC DNA]</scope>
    <source>
        <strain evidence="1">Wuqing</strain>
    </source>
</reference>
<organism evidence="1 2">
    <name type="scientific">Thelohanellus kitauei</name>
    <name type="common">Myxosporean</name>
    <dbReference type="NCBI Taxonomy" id="669202"/>
    <lineage>
        <taxon>Eukaryota</taxon>
        <taxon>Metazoa</taxon>
        <taxon>Cnidaria</taxon>
        <taxon>Myxozoa</taxon>
        <taxon>Myxosporea</taxon>
        <taxon>Bivalvulida</taxon>
        <taxon>Platysporina</taxon>
        <taxon>Myxobolidae</taxon>
        <taxon>Thelohanellus</taxon>
    </lineage>
</organism>
<evidence type="ECO:0000313" key="1">
    <source>
        <dbReference type="EMBL" id="KII64147.1"/>
    </source>
</evidence>
<keyword evidence="2" id="KW-1185">Reference proteome</keyword>
<name>A0A0C2MR33_THEKT</name>
<dbReference type="AlphaFoldDB" id="A0A0C2MR33"/>
<sequence>MDKGSSQCKRYHIFIAYENDEYLIILLSQIIHSYSANDETDFTIDPTYSFIEESVEIDDELFTDFLRIPGRRRFNKNTKYPDGNTRYRCVVDGCLKVCPNRGSLKVWLI</sequence>
<dbReference type="EMBL" id="JWZT01004427">
    <property type="protein sequence ID" value="KII64147.1"/>
    <property type="molecule type" value="Genomic_DNA"/>
</dbReference>
<accession>A0A0C2MR33</accession>
<protein>
    <submittedName>
        <fullName evidence="1">Uncharacterized protein</fullName>
    </submittedName>
</protein>
<proteinExistence type="predicted"/>
<comment type="caution">
    <text evidence="1">The sequence shown here is derived from an EMBL/GenBank/DDBJ whole genome shotgun (WGS) entry which is preliminary data.</text>
</comment>
<gene>
    <name evidence="1" type="ORF">RF11_09341</name>
</gene>
<dbReference type="Proteomes" id="UP000031668">
    <property type="component" value="Unassembled WGS sequence"/>
</dbReference>